<gene>
    <name evidence="2" type="ORF">BFS30_12465</name>
</gene>
<dbReference type="CDD" id="cd12967">
    <property type="entry name" value="CBM_SusE-F_like_u1"/>
    <property type="match status" value="1"/>
</dbReference>
<dbReference type="Gene3D" id="2.60.40.3620">
    <property type="match status" value="2"/>
</dbReference>
<dbReference type="EMBL" id="CP017141">
    <property type="protein sequence ID" value="AOM77917.1"/>
    <property type="molecule type" value="Genomic_DNA"/>
</dbReference>
<evidence type="ECO:0000313" key="3">
    <source>
        <dbReference type="Proteomes" id="UP000094313"/>
    </source>
</evidence>
<dbReference type="CDD" id="cd12956">
    <property type="entry name" value="CBM_SusE-F_like"/>
    <property type="match status" value="1"/>
</dbReference>
<dbReference type="InterPro" id="IPR025970">
    <property type="entry name" value="SusE"/>
</dbReference>
<evidence type="ECO:0000313" key="2">
    <source>
        <dbReference type="EMBL" id="AOM77917.1"/>
    </source>
</evidence>
<feature type="domain" description="SusE outer membrane protein" evidence="1">
    <location>
        <begin position="28"/>
        <end position="128"/>
    </location>
</feature>
<dbReference type="AlphaFoldDB" id="A0A1D7QGY9"/>
<reference evidence="2 3" key="1">
    <citation type="submission" date="2016-08" db="EMBL/GenBank/DDBJ databases">
        <authorList>
            <person name="Seilhamer J.J."/>
        </authorList>
    </citation>
    <scope>NUCLEOTIDE SEQUENCE [LARGE SCALE GENOMIC DNA]</scope>
    <source>
        <strain evidence="2 3">DX4</strain>
    </source>
</reference>
<protein>
    <submittedName>
        <fullName evidence="2">DUF5116 domain-containing protein</fullName>
    </submittedName>
</protein>
<dbReference type="RefSeq" id="WP_069379605.1">
    <property type="nucleotide sequence ID" value="NZ_CP017141.1"/>
</dbReference>
<keyword evidence="3" id="KW-1185">Reference proteome</keyword>
<organism evidence="2 3">
    <name type="scientific">Pedobacter steynii</name>
    <dbReference type="NCBI Taxonomy" id="430522"/>
    <lineage>
        <taxon>Bacteria</taxon>
        <taxon>Pseudomonadati</taxon>
        <taxon>Bacteroidota</taxon>
        <taxon>Sphingobacteriia</taxon>
        <taxon>Sphingobacteriales</taxon>
        <taxon>Sphingobacteriaceae</taxon>
        <taxon>Pedobacter</taxon>
    </lineage>
</organism>
<name>A0A1D7QGY9_9SPHI</name>
<dbReference type="Proteomes" id="UP000094313">
    <property type="component" value="Chromosome"/>
</dbReference>
<dbReference type="GO" id="GO:0019867">
    <property type="term" value="C:outer membrane"/>
    <property type="evidence" value="ECO:0007669"/>
    <property type="project" value="InterPro"/>
</dbReference>
<evidence type="ECO:0000259" key="1">
    <source>
        <dbReference type="Pfam" id="PF14292"/>
    </source>
</evidence>
<sequence>MKSLFIKSISFALVAIGLWSCKKEGTQLTSTISPAGALTASVTSLNLSLANSTATALTLSFPAPAVTGYPVGVVSTIQFDLKGKNFSNPKEVVLNTNTYAPKVSEINAMLLSLDQKPDISTQLEVRLKSAPAANAITYSNVITLTATPYSASSWIYAPGAYQGWNPATADSLVSLNSDGIYAGVIVFTQVNSEFKITPLKNWNVAYGDAGSGTISTTAGDNLKAPLAGPQQVVVNMNTKTFVIEKPVLWSLIGNATPLGWDGDTDMKFINDGKGLWKVTTNLTAGELKFRLNHDWGTNYGGSGGNAVLGSPDNIKVVEAGNYTVSLDLTNLKYTLIKN</sequence>
<accession>A0A1D7QGY9</accession>
<dbReference type="OrthoDB" id="975117at2"/>
<proteinExistence type="predicted"/>
<dbReference type="GO" id="GO:2001070">
    <property type="term" value="F:starch binding"/>
    <property type="evidence" value="ECO:0007669"/>
    <property type="project" value="InterPro"/>
</dbReference>
<dbReference type="KEGG" id="psty:BFS30_12465"/>
<dbReference type="Pfam" id="PF14292">
    <property type="entry name" value="SusE"/>
    <property type="match status" value="1"/>
</dbReference>